<evidence type="ECO:0000313" key="1">
    <source>
        <dbReference type="EMBL" id="PWB85847.1"/>
    </source>
</evidence>
<evidence type="ECO:0000313" key="2">
    <source>
        <dbReference type="Proteomes" id="UP000245577"/>
    </source>
</evidence>
<dbReference type="Proteomes" id="UP000245577">
    <property type="component" value="Unassembled WGS sequence"/>
</dbReference>
<dbReference type="RefSeq" id="WP_116669495.1">
    <property type="nucleotide sequence ID" value="NZ_CASEFK010000012.1"/>
</dbReference>
<dbReference type="OrthoDB" id="75166at2157"/>
<protein>
    <recommendedName>
        <fullName evidence="3">Phage-Barnase-EndoU-ColicinE5/D-RelE like nuclease 2 domain-containing protein</fullName>
    </recommendedName>
</protein>
<reference evidence="1 2" key="1">
    <citation type="submission" date="2017-03" db="EMBL/GenBank/DDBJ databases">
        <title>Genome sequence of Methanobrevibacter wosei.</title>
        <authorList>
            <person name="Poehlein A."/>
            <person name="Seedorf H."/>
            <person name="Daniel R."/>
        </authorList>
    </citation>
    <scope>NUCLEOTIDE SEQUENCE [LARGE SCALE GENOMIC DNA]</scope>
    <source>
        <strain evidence="1 2">DSM 11979</strain>
    </source>
</reference>
<organism evidence="1 2">
    <name type="scientific">Methanobrevibacter woesei</name>
    <dbReference type="NCBI Taxonomy" id="190976"/>
    <lineage>
        <taxon>Archaea</taxon>
        <taxon>Methanobacteriati</taxon>
        <taxon>Methanobacteriota</taxon>
        <taxon>Methanomada group</taxon>
        <taxon>Methanobacteria</taxon>
        <taxon>Methanobacteriales</taxon>
        <taxon>Methanobacteriaceae</taxon>
        <taxon>Methanobrevibacter</taxon>
    </lineage>
</organism>
<name>A0A2U1S6U3_9EURY</name>
<comment type="caution">
    <text evidence="1">The sequence shown here is derived from an EMBL/GenBank/DDBJ whole genome shotgun (WGS) entry which is preliminary data.</text>
</comment>
<proteinExistence type="predicted"/>
<evidence type="ECO:0008006" key="3">
    <source>
        <dbReference type="Google" id="ProtNLM"/>
    </source>
</evidence>
<gene>
    <name evidence="1" type="ORF">MBBWO_06930</name>
</gene>
<keyword evidence="2" id="KW-1185">Reference proteome</keyword>
<sequence>MNIFDEFIIGNTDVIEWGFDNSHFNQRLLDNGISRKFIEDTVKNQEPLRWENESGSKYAVFFNAPSTKDYKEIKVIFGCEGNKINLVSVIPISKKFKSKKYDDFDKKRNKAYLKRDGRK</sequence>
<dbReference type="EMBL" id="MZGU01000004">
    <property type="protein sequence ID" value="PWB85847.1"/>
    <property type="molecule type" value="Genomic_DNA"/>
</dbReference>
<dbReference type="AlphaFoldDB" id="A0A2U1S6U3"/>
<accession>A0A2U1S6U3</accession>